<dbReference type="InterPro" id="IPR050266">
    <property type="entry name" value="AB_hydrolase_sf"/>
</dbReference>
<dbReference type="GO" id="GO:0016020">
    <property type="term" value="C:membrane"/>
    <property type="evidence" value="ECO:0007669"/>
    <property type="project" value="TreeGrafter"/>
</dbReference>
<sequence>MSRSVTSPDGTVVGFETYGDGPPMVLVHGTGADHTRWAAVRERLGRRYRLHLLDRRGRGLSRAEAGRYGIRREGEDIAAVAEAAGGDVYVVAHSYGALCALEAAQITDAIGRLVAYEPPRPEPGGFVVGPDARARMKAAEDPEEILEIFLGEALRLAPAAVEAMRGTPVWQARVAAAATIPRELDVVEAMVFDERLAGIAVPVRLFAGTESPGYLRLAADAVAERIPGADVVPMRGQAHQAMDFDPDQFTEAVFAFGPLMGGSGWRSPRPGAEPRSAPS</sequence>
<comment type="caution">
    <text evidence="3">The sequence shown here is derived from an EMBL/GenBank/DDBJ whole genome shotgun (WGS) entry which is preliminary data.</text>
</comment>
<dbReference type="RefSeq" id="WP_020643835.1">
    <property type="nucleotide sequence ID" value="NZ_QHHU01000014.1"/>
</dbReference>
<dbReference type="PANTHER" id="PTHR43798">
    <property type="entry name" value="MONOACYLGLYCEROL LIPASE"/>
    <property type="match status" value="1"/>
</dbReference>
<dbReference type="AlphaFoldDB" id="A0A428WSP3"/>
<dbReference type="SUPFAM" id="SSF53474">
    <property type="entry name" value="alpha/beta-Hydrolases"/>
    <property type="match status" value="1"/>
</dbReference>
<protein>
    <submittedName>
        <fullName evidence="3">Alpha/beta hydrolase</fullName>
    </submittedName>
</protein>
<dbReference type="Gene3D" id="3.40.50.1820">
    <property type="entry name" value="alpha/beta hydrolase"/>
    <property type="match status" value="1"/>
</dbReference>
<accession>A0A428WSP3</accession>
<dbReference type="GO" id="GO:0016787">
    <property type="term" value="F:hydrolase activity"/>
    <property type="evidence" value="ECO:0007669"/>
    <property type="project" value="UniProtKB-KW"/>
</dbReference>
<proteinExistence type="predicted"/>
<organism evidence="3 4">
    <name type="scientific">Amycolatopsis balhimycina DSM 5908</name>
    <dbReference type="NCBI Taxonomy" id="1081091"/>
    <lineage>
        <taxon>Bacteria</taxon>
        <taxon>Bacillati</taxon>
        <taxon>Actinomycetota</taxon>
        <taxon>Actinomycetes</taxon>
        <taxon>Pseudonocardiales</taxon>
        <taxon>Pseudonocardiaceae</taxon>
        <taxon>Amycolatopsis</taxon>
    </lineage>
</organism>
<dbReference type="InterPro" id="IPR000073">
    <property type="entry name" value="AB_hydrolase_1"/>
</dbReference>
<feature type="domain" description="AB hydrolase-1" evidence="2">
    <location>
        <begin position="24"/>
        <end position="251"/>
    </location>
</feature>
<evidence type="ECO:0000259" key="2">
    <source>
        <dbReference type="Pfam" id="PF12697"/>
    </source>
</evidence>
<name>A0A428WSP3_AMYBA</name>
<dbReference type="Pfam" id="PF12697">
    <property type="entry name" value="Abhydrolase_6"/>
    <property type="match status" value="1"/>
</dbReference>
<dbReference type="Proteomes" id="UP000286716">
    <property type="component" value="Unassembled WGS sequence"/>
</dbReference>
<keyword evidence="1 3" id="KW-0378">Hydrolase</keyword>
<evidence type="ECO:0000313" key="3">
    <source>
        <dbReference type="EMBL" id="RSM46094.1"/>
    </source>
</evidence>
<keyword evidence="4" id="KW-1185">Reference proteome</keyword>
<dbReference type="OrthoDB" id="63519at2"/>
<gene>
    <name evidence="3" type="ORF">DMA12_12495</name>
</gene>
<evidence type="ECO:0000256" key="1">
    <source>
        <dbReference type="ARBA" id="ARBA00022801"/>
    </source>
</evidence>
<dbReference type="EMBL" id="QHHU01000014">
    <property type="protein sequence ID" value="RSM46094.1"/>
    <property type="molecule type" value="Genomic_DNA"/>
</dbReference>
<evidence type="ECO:0000313" key="4">
    <source>
        <dbReference type="Proteomes" id="UP000286716"/>
    </source>
</evidence>
<dbReference type="PANTHER" id="PTHR43798:SF31">
    <property type="entry name" value="AB HYDROLASE SUPERFAMILY PROTEIN YCLE"/>
    <property type="match status" value="1"/>
</dbReference>
<dbReference type="InterPro" id="IPR029058">
    <property type="entry name" value="AB_hydrolase_fold"/>
</dbReference>
<reference evidence="3 4" key="1">
    <citation type="submission" date="2018-05" db="EMBL/GenBank/DDBJ databases">
        <title>Evolution of GPA BGCs.</title>
        <authorList>
            <person name="Waglechner N."/>
            <person name="Wright G.D."/>
        </authorList>
    </citation>
    <scope>NUCLEOTIDE SEQUENCE [LARGE SCALE GENOMIC DNA]</scope>
    <source>
        <strain evidence="3 4">DSM 5908</strain>
    </source>
</reference>